<dbReference type="InterPro" id="IPR028992">
    <property type="entry name" value="Hedgehog/Intein_dom"/>
</dbReference>
<dbReference type="STRING" id="1280847.SAMN04488036_101204"/>
<gene>
    <name evidence="2" type="ORF">SAMN04488036_101204</name>
</gene>
<evidence type="ECO:0000313" key="2">
    <source>
        <dbReference type="EMBL" id="SFK52303.1"/>
    </source>
</evidence>
<accession>A0A1I4A7I4</accession>
<dbReference type="Gene3D" id="2.170.16.10">
    <property type="entry name" value="Hedgehog/Intein (Hint) domain"/>
    <property type="match status" value="1"/>
</dbReference>
<dbReference type="Pfam" id="PF13403">
    <property type="entry name" value="Hint_2"/>
    <property type="match status" value="1"/>
</dbReference>
<feature type="domain" description="Hedgehog/Intein (Hint)" evidence="1">
    <location>
        <begin position="159"/>
        <end position="296"/>
    </location>
</feature>
<reference evidence="3" key="1">
    <citation type="submission" date="2016-10" db="EMBL/GenBank/DDBJ databases">
        <authorList>
            <person name="Varghese N."/>
            <person name="Submissions S."/>
        </authorList>
    </citation>
    <scope>NUCLEOTIDE SEQUENCE [LARGE SCALE GENOMIC DNA]</scope>
    <source>
        <strain evidence="3">DSM 28453</strain>
    </source>
</reference>
<name>A0A1I4A7I4_9RHOB</name>
<evidence type="ECO:0000259" key="1">
    <source>
        <dbReference type="Pfam" id="PF13403"/>
    </source>
</evidence>
<dbReference type="GO" id="GO:0016539">
    <property type="term" value="P:intein-mediated protein splicing"/>
    <property type="evidence" value="ECO:0007669"/>
    <property type="project" value="InterPro"/>
</dbReference>
<dbReference type="EMBL" id="FOSZ01000001">
    <property type="protein sequence ID" value="SFK52303.1"/>
    <property type="molecule type" value="Genomic_DNA"/>
</dbReference>
<sequence>MPTTFNVISIGQLADIDTNEGNNTAENASALVGLTFGGPGDALVNDFVELSPVGNPGSFYNMNNSPNDRFRIDGGPVQTFDATALYSATITYVDGTTATFSAVVMQDVNGNTYIAPEFSNNADQAALEAAPIQSISFDGLLGNQYSGTTANREEWDFVPCFTAGTEIVTQKGMQKVEDLRPGDLVLTMDHGYQAVRWVGQRDVPAVGALAPIHFDAGAIGNEVALEVSPQHRMLVTGWRAEMNFGENEVLVPAVGMVNGEDVRQIEGGQVTYVHVMFDSHEIIYAAGVPSESFMPGEMGMTAMGQAVRDEIFEIFPELKVEGLAAYGSDARPSLRASEGQLLLH</sequence>
<proteinExistence type="predicted"/>
<keyword evidence="3" id="KW-1185">Reference proteome</keyword>
<dbReference type="SUPFAM" id="SSF51294">
    <property type="entry name" value="Hedgehog/intein (Hint) domain"/>
    <property type="match status" value="1"/>
</dbReference>
<dbReference type="InterPro" id="IPR006141">
    <property type="entry name" value="Intein_N"/>
</dbReference>
<dbReference type="OrthoDB" id="6305173at2"/>
<organism evidence="2 3">
    <name type="scientific">Shimia haliotis</name>
    <dbReference type="NCBI Taxonomy" id="1280847"/>
    <lineage>
        <taxon>Bacteria</taxon>
        <taxon>Pseudomonadati</taxon>
        <taxon>Pseudomonadota</taxon>
        <taxon>Alphaproteobacteria</taxon>
        <taxon>Rhodobacterales</taxon>
        <taxon>Roseobacteraceae</taxon>
    </lineage>
</organism>
<dbReference type="InterPro" id="IPR036844">
    <property type="entry name" value="Hint_dom_sf"/>
</dbReference>
<protein>
    <submittedName>
        <fullName evidence="2">Hint domain-containing protein</fullName>
    </submittedName>
</protein>
<dbReference type="Proteomes" id="UP000198851">
    <property type="component" value="Unassembled WGS sequence"/>
</dbReference>
<dbReference type="AlphaFoldDB" id="A0A1I4A7I4"/>
<dbReference type="PROSITE" id="PS50817">
    <property type="entry name" value="INTEIN_N_TER"/>
    <property type="match status" value="1"/>
</dbReference>
<dbReference type="RefSeq" id="WP_093319176.1">
    <property type="nucleotide sequence ID" value="NZ_FOSZ01000001.1"/>
</dbReference>
<evidence type="ECO:0000313" key="3">
    <source>
        <dbReference type="Proteomes" id="UP000198851"/>
    </source>
</evidence>